<dbReference type="Pfam" id="PF08003">
    <property type="entry name" value="Methyltransf_9"/>
    <property type="match status" value="1"/>
</dbReference>
<evidence type="ECO:0000256" key="1">
    <source>
        <dbReference type="ARBA" id="ARBA00022603"/>
    </source>
</evidence>
<organism evidence="4 5">
    <name type="scientific">Marivirga lumbricoides</name>
    <dbReference type="NCBI Taxonomy" id="1046115"/>
    <lineage>
        <taxon>Bacteria</taxon>
        <taxon>Pseudomonadati</taxon>
        <taxon>Bacteroidota</taxon>
        <taxon>Cytophagia</taxon>
        <taxon>Cytophagales</taxon>
        <taxon>Marivirgaceae</taxon>
        <taxon>Marivirga</taxon>
    </lineage>
</organism>
<dbReference type="CDD" id="cd02440">
    <property type="entry name" value="AdoMet_MTases"/>
    <property type="match status" value="1"/>
</dbReference>
<dbReference type="EMBL" id="BMEC01000005">
    <property type="protein sequence ID" value="GGC34260.1"/>
    <property type="molecule type" value="Genomic_DNA"/>
</dbReference>
<keyword evidence="1" id="KW-0489">Methyltransferase</keyword>
<name>A0ABQ1M330_9BACT</name>
<dbReference type="InterPro" id="IPR027555">
    <property type="entry name" value="Mo5U34_MeTrfas-like"/>
</dbReference>
<reference evidence="5" key="1">
    <citation type="journal article" date="2019" name="Int. J. Syst. Evol. Microbiol.">
        <title>The Global Catalogue of Microorganisms (GCM) 10K type strain sequencing project: providing services to taxonomists for standard genome sequencing and annotation.</title>
        <authorList>
            <consortium name="The Broad Institute Genomics Platform"/>
            <consortium name="The Broad Institute Genome Sequencing Center for Infectious Disease"/>
            <person name="Wu L."/>
            <person name="Ma J."/>
        </authorList>
    </citation>
    <scope>NUCLEOTIDE SEQUENCE [LARGE SCALE GENOMIC DNA]</scope>
    <source>
        <strain evidence="5">CGMCC 1.10832</strain>
    </source>
</reference>
<evidence type="ECO:0000256" key="2">
    <source>
        <dbReference type="ARBA" id="ARBA00022679"/>
    </source>
</evidence>
<evidence type="ECO:0008006" key="6">
    <source>
        <dbReference type="Google" id="ProtNLM"/>
    </source>
</evidence>
<dbReference type="InterPro" id="IPR029063">
    <property type="entry name" value="SAM-dependent_MTases_sf"/>
</dbReference>
<dbReference type="Proteomes" id="UP000636010">
    <property type="component" value="Unassembled WGS sequence"/>
</dbReference>
<evidence type="ECO:0000313" key="4">
    <source>
        <dbReference type="EMBL" id="GGC34260.1"/>
    </source>
</evidence>
<keyword evidence="2" id="KW-0808">Transferase</keyword>
<evidence type="ECO:0000256" key="3">
    <source>
        <dbReference type="ARBA" id="ARBA00022691"/>
    </source>
</evidence>
<dbReference type="PANTHER" id="PTHR43464">
    <property type="entry name" value="METHYLTRANSFERASE"/>
    <property type="match status" value="1"/>
</dbReference>
<sequence>MSVEREIQELAPWFHNIHLPGGQQTAPDHFIGDFPDFKWQKIQKSIPEDLTGWKVLDIGCNAGFYSVELAKRGAEVVGIDLDDHCLKQAEWVADQFGLNDKITYRKMQVYDLANTEEKFDMVWFVGVFYHLRYPMLALDIISQKVKKHSYFKRFLCLVWRRWIYLMT</sequence>
<dbReference type="SUPFAM" id="SSF53335">
    <property type="entry name" value="S-adenosyl-L-methionine-dependent methyltransferases"/>
    <property type="match status" value="1"/>
</dbReference>
<comment type="caution">
    <text evidence="4">The sequence shown here is derived from an EMBL/GenBank/DDBJ whole genome shotgun (WGS) entry which is preliminary data.</text>
</comment>
<dbReference type="Gene3D" id="3.40.50.150">
    <property type="entry name" value="Vaccinia Virus protein VP39"/>
    <property type="match status" value="1"/>
</dbReference>
<keyword evidence="3" id="KW-0949">S-adenosyl-L-methionine</keyword>
<protein>
    <recommendedName>
        <fullName evidence="6">TIGR04290 family methyltransferase</fullName>
    </recommendedName>
</protein>
<keyword evidence="5" id="KW-1185">Reference proteome</keyword>
<proteinExistence type="predicted"/>
<gene>
    <name evidence="4" type="ORF">GCM10011506_19670</name>
</gene>
<evidence type="ECO:0000313" key="5">
    <source>
        <dbReference type="Proteomes" id="UP000636010"/>
    </source>
</evidence>
<accession>A0ABQ1M330</accession>
<dbReference type="RefSeq" id="WP_229712554.1">
    <property type="nucleotide sequence ID" value="NZ_BAABHU010000005.1"/>
</dbReference>
<dbReference type="PANTHER" id="PTHR43464:SF19">
    <property type="entry name" value="UBIQUINONE BIOSYNTHESIS O-METHYLTRANSFERASE, MITOCHONDRIAL"/>
    <property type="match status" value="1"/>
</dbReference>